<keyword evidence="1" id="KW-0472">Membrane</keyword>
<keyword evidence="3" id="KW-1185">Reference proteome</keyword>
<sequence length="193" mass="22694">MDNFNDLKAIWLNVKTDGLPSSAQMIAIIKTYKNKTLKKLVWIIIAALAMILLMLFTGYVYNFKFLSSKIGEGFIVFSGLILIATNLNSLNRFYRLKVCSNKEYISFLEQTRLRQLFYFKYTQLAGLFFCFVGLILYLYELVYQNTFSMIISYLLLVVYFSFILFYLRPRNYKKGAAKLKQEIENARRVAQQF</sequence>
<feature type="transmembrane region" description="Helical" evidence="1">
    <location>
        <begin position="40"/>
        <end position="61"/>
    </location>
</feature>
<gene>
    <name evidence="2" type="ORF">I5M32_04320</name>
</gene>
<dbReference type="Proteomes" id="UP000660024">
    <property type="component" value="Unassembled WGS sequence"/>
</dbReference>
<feature type="transmembrane region" description="Helical" evidence="1">
    <location>
        <begin position="115"/>
        <end position="139"/>
    </location>
</feature>
<feature type="transmembrane region" description="Helical" evidence="1">
    <location>
        <begin position="73"/>
        <end position="94"/>
    </location>
</feature>
<organism evidence="2 3">
    <name type="scientific">Pedobacter segetis</name>
    <dbReference type="NCBI Taxonomy" id="2793069"/>
    <lineage>
        <taxon>Bacteria</taxon>
        <taxon>Pseudomonadati</taxon>
        <taxon>Bacteroidota</taxon>
        <taxon>Sphingobacteriia</taxon>
        <taxon>Sphingobacteriales</taxon>
        <taxon>Sphingobacteriaceae</taxon>
        <taxon>Pedobacter</taxon>
    </lineage>
</organism>
<evidence type="ECO:0000313" key="2">
    <source>
        <dbReference type="EMBL" id="MBK0382177.1"/>
    </source>
</evidence>
<evidence type="ECO:0000313" key="3">
    <source>
        <dbReference type="Proteomes" id="UP000660024"/>
    </source>
</evidence>
<keyword evidence="1" id="KW-0812">Transmembrane</keyword>
<comment type="caution">
    <text evidence="2">The sequence shown here is derived from an EMBL/GenBank/DDBJ whole genome shotgun (WGS) entry which is preliminary data.</text>
</comment>
<name>A0ABS1BH23_9SPHI</name>
<evidence type="ECO:0000256" key="1">
    <source>
        <dbReference type="SAM" id="Phobius"/>
    </source>
</evidence>
<dbReference type="RefSeq" id="WP_200584961.1">
    <property type="nucleotide sequence ID" value="NZ_JAEHFY010000005.1"/>
</dbReference>
<accession>A0ABS1BH23</accession>
<keyword evidence="1" id="KW-1133">Transmembrane helix</keyword>
<dbReference type="EMBL" id="JAEHFY010000005">
    <property type="protein sequence ID" value="MBK0382177.1"/>
    <property type="molecule type" value="Genomic_DNA"/>
</dbReference>
<feature type="transmembrane region" description="Helical" evidence="1">
    <location>
        <begin position="145"/>
        <end position="167"/>
    </location>
</feature>
<protein>
    <submittedName>
        <fullName evidence="2">Uncharacterized protein</fullName>
    </submittedName>
</protein>
<proteinExistence type="predicted"/>
<reference evidence="2 3" key="1">
    <citation type="submission" date="2020-12" db="EMBL/GenBank/DDBJ databases">
        <title>Bacterial novel species Pedobacter sp. SD-b isolated from soil.</title>
        <authorList>
            <person name="Jung H.-Y."/>
        </authorList>
    </citation>
    <scope>NUCLEOTIDE SEQUENCE [LARGE SCALE GENOMIC DNA]</scope>
    <source>
        <strain evidence="2 3">SD-b</strain>
    </source>
</reference>